<dbReference type="EMBL" id="CAJJDN010000092">
    <property type="protein sequence ID" value="CAD8108932.1"/>
    <property type="molecule type" value="Genomic_DNA"/>
</dbReference>
<reference evidence="1" key="1">
    <citation type="submission" date="2021-01" db="EMBL/GenBank/DDBJ databases">
        <authorList>
            <consortium name="Genoscope - CEA"/>
            <person name="William W."/>
        </authorList>
    </citation>
    <scope>NUCLEOTIDE SEQUENCE</scope>
</reference>
<gene>
    <name evidence="1" type="ORF">PSON_ATCC_30995.1.T0920150</name>
</gene>
<evidence type="ECO:0000313" key="1">
    <source>
        <dbReference type="EMBL" id="CAD8108932.1"/>
    </source>
</evidence>
<evidence type="ECO:0000313" key="2">
    <source>
        <dbReference type="Proteomes" id="UP000692954"/>
    </source>
</evidence>
<protein>
    <submittedName>
        <fullName evidence="1">Uncharacterized protein</fullName>
    </submittedName>
</protein>
<proteinExistence type="predicted"/>
<comment type="caution">
    <text evidence="1">The sequence shown here is derived from an EMBL/GenBank/DDBJ whole genome shotgun (WGS) entry which is preliminary data.</text>
</comment>
<sequence length="44" mass="5053">MNKQSKTTLELSKQTHSCCCIKQHVVYGSFYDKPIQGFMKTISI</sequence>
<name>A0A8S1Q114_9CILI</name>
<organism evidence="1 2">
    <name type="scientific">Paramecium sonneborni</name>
    <dbReference type="NCBI Taxonomy" id="65129"/>
    <lineage>
        <taxon>Eukaryota</taxon>
        <taxon>Sar</taxon>
        <taxon>Alveolata</taxon>
        <taxon>Ciliophora</taxon>
        <taxon>Intramacronucleata</taxon>
        <taxon>Oligohymenophorea</taxon>
        <taxon>Peniculida</taxon>
        <taxon>Parameciidae</taxon>
        <taxon>Paramecium</taxon>
    </lineage>
</organism>
<dbReference type="AlphaFoldDB" id="A0A8S1Q114"/>
<dbReference type="Proteomes" id="UP000692954">
    <property type="component" value="Unassembled WGS sequence"/>
</dbReference>
<keyword evidence="2" id="KW-1185">Reference proteome</keyword>
<accession>A0A8S1Q114</accession>